<dbReference type="AlphaFoldDB" id="A0A3M0H138"/>
<dbReference type="Proteomes" id="UP000281985">
    <property type="component" value="Unassembled WGS sequence"/>
</dbReference>
<evidence type="ECO:0000313" key="2">
    <source>
        <dbReference type="EMBL" id="RMB63306.1"/>
    </source>
</evidence>
<proteinExistence type="inferred from homology"/>
<dbReference type="PRINTS" id="PR00080">
    <property type="entry name" value="SDRFAMILY"/>
</dbReference>
<comment type="caution">
    <text evidence="2">The sequence shown here is derived from an EMBL/GenBank/DDBJ whole genome shotgun (WGS) entry which is preliminary data.</text>
</comment>
<sequence length="250" mass="26710">MKKFENKVVVITGGNSGIGNATVKEFLAEGAKVVFSGRRQEALDEASKELSGDFKAVLADQSKPADNAKLIKEAVATYGKIDVVFANAGVAQFAPSDQVTEDFYDNQFNINIKGPVFLVKEAIPHLNDGANIVFNTSIVHQKGFEGSSIYSATKGALRSYARVLTTELAPRKIRVNAVAPGPIGTPIYSKMDGMTEEQVNEMGASFAEGVPLKRFGESHEVAKAVAFLASEDASYVNGIELEIDGGMSQI</sequence>
<dbReference type="EMBL" id="REFV01000002">
    <property type="protein sequence ID" value="RMB63306.1"/>
    <property type="molecule type" value="Genomic_DNA"/>
</dbReference>
<dbReference type="PANTHER" id="PTHR43943:SF2">
    <property type="entry name" value="DEHYDROGENASE_REDUCTASE 4"/>
    <property type="match status" value="1"/>
</dbReference>
<dbReference type="SUPFAM" id="SSF51735">
    <property type="entry name" value="NAD(P)-binding Rossmann-fold domains"/>
    <property type="match status" value="1"/>
</dbReference>
<evidence type="ECO:0000313" key="3">
    <source>
        <dbReference type="Proteomes" id="UP000281985"/>
    </source>
</evidence>
<accession>A0A3M0H138</accession>
<gene>
    <name evidence="2" type="ORF">EAX61_02630</name>
</gene>
<dbReference type="PRINTS" id="PR00081">
    <property type="entry name" value="GDHRDH"/>
</dbReference>
<dbReference type="FunFam" id="3.40.50.720:FF:000084">
    <property type="entry name" value="Short-chain dehydrogenase reductase"/>
    <property type="match status" value="1"/>
</dbReference>
<dbReference type="Pfam" id="PF13561">
    <property type="entry name" value="adh_short_C2"/>
    <property type="match status" value="1"/>
</dbReference>
<dbReference type="PANTHER" id="PTHR43943">
    <property type="entry name" value="DEHYDROGENASE/REDUCTASE (SDR FAMILY) MEMBER 4"/>
    <property type="match status" value="1"/>
</dbReference>
<comment type="similarity">
    <text evidence="1">Belongs to the short-chain dehydrogenases/reductases (SDR) family.</text>
</comment>
<evidence type="ECO:0000256" key="1">
    <source>
        <dbReference type="ARBA" id="ARBA00006484"/>
    </source>
</evidence>
<dbReference type="OrthoDB" id="9803333at2"/>
<reference evidence="2 3" key="1">
    <citation type="submission" date="2018-10" db="EMBL/GenBank/DDBJ databases">
        <title>Dokdonia luteus sp. nov., isolated from sea water.</title>
        <authorList>
            <person name="Zhou L.Y."/>
            <person name="Du Z.J."/>
        </authorList>
    </citation>
    <scope>NUCLEOTIDE SEQUENCE [LARGE SCALE GENOMIC DNA]</scope>
    <source>
        <strain evidence="2 3">SH27</strain>
    </source>
</reference>
<keyword evidence="3" id="KW-1185">Reference proteome</keyword>
<name>A0A3M0H138_9FLAO</name>
<organism evidence="2 3">
    <name type="scientific">Dokdonia sinensis</name>
    <dbReference type="NCBI Taxonomy" id="2479847"/>
    <lineage>
        <taxon>Bacteria</taxon>
        <taxon>Pseudomonadati</taxon>
        <taxon>Bacteroidota</taxon>
        <taxon>Flavobacteriia</taxon>
        <taxon>Flavobacteriales</taxon>
        <taxon>Flavobacteriaceae</taxon>
        <taxon>Dokdonia</taxon>
    </lineage>
</organism>
<dbReference type="RefSeq" id="WP_121916108.1">
    <property type="nucleotide sequence ID" value="NZ_REFV01000002.1"/>
</dbReference>
<dbReference type="InterPro" id="IPR036291">
    <property type="entry name" value="NAD(P)-bd_dom_sf"/>
</dbReference>
<dbReference type="InterPro" id="IPR002347">
    <property type="entry name" value="SDR_fam"/>
</dbReference>
<protein>
    <submittedName>
        <fullName evidence="2">SDR family oxidoreductase</fullName>
    </submittedName>
</protein>
<dbReference type="CDD" id="cd05233">
    <property type="entry name" value="SDR_c"/>
    <property type="match status" value="1"/>
</dbReference>
<dbReference type="Gene3D" id="3.40.50.720">
    <property type="entry name" value="NAD(P)-binding Rossmann-like Domain"/>
    <property type="match status" value="1"/>
</dbReference>